<dbReference type="PANTHER" id="PTHR30344">
    <property type="entry name" value="6-PHOSPHOGLUCONOLACTONASE-RELATED"/>
    <property type="match status" value="1"/>
</dbReference>
<evidence type="ECO:0000313" key="4">
    <source>
        <dbReference type="Proteomes" id="UP000481858"/>
    </source>
</evidence>
<dbReference type="GO" id="GO:0017057">
    <property type="term" value="F:6-phosphogluconolactonase activity"/>
    <property type="evidence" value="ECO:0007669"/>
    <property type="project" value="TreeGrafter"/>
</dbReference>
<sequence>MKIAIGREVRSGSTGLRIVALGTTCLAVFFLLFTFQSSHWQQHFVIASVPGLSSAVSMWKSSILFPAAAGLSLAGSTSATLLYVTSYAGTVTTLDLVEGATTELETVASTTACGANPSWLTLDYSKSFVYCLDEAWGQPTGAVTSFYTHANGTLAPLATTDLVAGPVSIAEFGVGGHGLAIASYAGSGVNVVSLAPEGGVELVQNETFTLEKPGPNPERQDVPHPHQAILDPTARFILVPDLGADLVRVYQADANNLKLNPIAPLKVAPGAGPRHGAFKTALNKTYFYVLTELANTIVGYEVLYNKDKTLGFKELFTIPSHGEAVELPEGTGAGEIIVTPDGKFLIVSSRWERSLSIPNFDPSNSTEIASDPLISYAIDNKTGSLKKIQTFPAGGAGPRHFSINGDGNRIAVGLQGDGRVAIIERDVRTGLLKDFLATTDVAGEVNTVIFYEDYHAKRGFRGRLRV</sequence>
<reference evidence="3 4" key="1">
    <citation type="submission" date="2019-12" db="EMBL/GenBank/DDBJ databases">
        <title>Draft genome sequence of the ascomycete Xylaria multiplex DSM 110363.</title>
        <authorList>
            <person name="Buettner E."/>
            <person name="Kellner H."/>
        </authorList>
    </citation>
    <scope>NUCLEOTIDE SEQUENCE [LARGE SCALE GENOMIC DNA]</scope>
    <source>
        <strain evidence="3 4">DSM 110363</strain>
    </source>
</reference>
<dbReference type="Pfam" id="PF10282">
    <property type="entry name" value="Lactonase"/>
    <property type="match status" value="1"/>
</dbReference>
<dbReference type="EMBL" id="WUBL01000069">
    <property type="protein sequence ID" value="KAF2967342.1"/>
    <property type="molecule type" value="Genomic_DNA"/>
</dbReference>
<keyword evidence="2" id="KW-0812">Transmembrane</keyword>
<dbReference type="InterPro" id="IPR019405">
    <property type="entry name" value="Lactonase_7-beta_prop"/>
</dbReference>
<comment type="caution">
    <text evidence="3">The sequence shown here is derived from an EMBL/GenBank/DDBJ whole genome shotgun (WGS) entry which is preliminary data.</text>
</comment>
<dbReference type="InParanoid" id="A0A7C8IVD3"/>
<protein>
    <recommendedName>
        <fullName evidence="5">6-phosphogluconolactonase</fullName>
    </recommendedName>
</protein>
<dbReference type="Proteomes" id="UP000481858">
    <property type="component" value="Unassembled WGS sequence"/>
</dbReference>
<dbReference type="PANTHER" id="PTHR30344:SF1">
    <property type="entry name" value="6-PHOSPHOGLUCONOLACTONASE"/>
    <property type="match status" value="1"/>
</dbReference>
<keyword evidence="2" id="KW-0472">Membrane</keyword>
<keyword evidence="4" id="KW-1185">Reference proteome</keyword>
<feature type="transmembrane region" description="Helical" evidence="2">
    <location>
        <begin position="16"/>
        <end position="35"/>
    </location>
</feature>
<evidence type="ECO:0008006" key="5">
    <source>
        <dbReference type="Google" id="ProtNLM"/>
    </source>
</evidence>
<evidence type="ECO:0000313" key="3">
    <source>
        <dbReference type="EMBL" id="KAF2967342.1"/>
    </source>
</evidence>
<comment type="similarity">
    <text evidence="1">Belongs to the cycloisomerase 2 family.</text>
</comment>
<dbReference type="InterPro" id="IPR015943">
    <property type="entry name" value="WD40/YVTN_repeat-like_dom_sf"/>
</dbReference>
<gene>
    <name evidence="3" type="ORF">GQX73_g6223</name>
</gene>
<organism evidence="3 4">
    <name type="scientific">Xylaria multiplex</name>
    <dbReference type="NCBI Taxonomy" id="323545"/>
    <lineage>
        <taxon>Eukaryota</taxon>
        <taxon>Fungi</taxon>
        <taxon>Dikarya</taxon>
        <taxon>Ascomycota</taxon>
        <taxon>Pezizomycotina</taxon>
        <taxon>Sordariomycetes</taxon>
        <taxon>Xylariomycetidae</taxon>
        <taxon>Xylariales</taxon>
        <taxon>Xylariaceae</taxon>
        <taxon>Xylaria</taxon>
    </lineage>
</organism>
<evidence type="ECO:0000256" key="2">
    <source>
        <dbReference type="SAM" id="Phobius"/>
    </source>
</evidence>
<dbReference type="InterPro" id="IPR011048">
    <property type="entry name" value="Haem_d1_sf"/>
</dbReference>
<dbReference type="SUPFAM" id="SSF51004">
    <property type="entry name" value="C-terminal (heme d1) domain of cytochrome cd1-nitrite reductase"/>
    <property type="match status" value="1"/>
</dbReference>
<evidence type="ECO:0000256" key="1">
    <source>
        <dbReference type="ARBA" id="ARBA00005564"/>
    </source>
</evidence>
<accession>A0A7C8IVD3</accession>
<keyword evidence="2" id="KW-1133">Transmembrane helix</keyword>
<name>A0A7C8IVD3_9PEZI</name>
<proteinExistence type="inferred from homology"/>
<dbReference type="Gene3D" id="2.130.10.10">
    <property type="entry name" value="YVTN repeat-like/Quinoprotein amine dehydrogenase"/>
    <property type="match status" value="1"/>
</dbReference>
<dbReference type="AlphaFoldDB" id="A0A7C8IVD3"/>
<dbReference type="InterPro" id="IPR050282">
    <property type="entry name" value="Cycloisomerase_2"/>
</dbReference>
<dbReference type="OrthoDB" id="9972196at2759"/>